<feature type="transmembrane region" description="Helical" evidence="1">
    <location>
        <begin position="200"/>
        <end position="222"/>
    </location>
</feature>
<dbReference type="GO" id="GO:0005886">
    <property type="term" value="C:plasma membrane"/>
    <property type="evidence" value="ECO:0007669"/>
    <property type="project" value="TreeGrafter"/>
</dbReference>
<feature type="transmembrane region" description="Helical" evidence="1">
    <location>
        <begin position="67"/>
        <end position="87"/>
    </location>
</feature>
<feature type="transmembrane region" description="Helical" evidence="1">
    <location>
        <begin position="138"/>
        <end position="162"/>
    </location>
</feature>
<dbReference type="Pfam" id="PF04657">
    <property type="entry name" value="DMT_YdcZ"/>
    <property type="match status" value="2"/>
</dbReference>
<feature type="transmembrane region" description="Helical" evidence="1">
    <location>
        <begin position="234"/>
        <end position="251"/>
    </location>
</feature>
<sequence>MNGSLTSLPWWGYLGGAIGMLCLTLNIFLFPILGSVQTVIIPMVGQIIMSMIIDNFGLLYAQHSPLTLTKVFGIILIIAGIIITIALPQILAKKRSSISKNNKSKKFIWQIIALLDGFAFATESTINGHVGTVLKSPISSAFLTFLLASVILIIINLIQGNFKNLKYIHSTHMPAWNFLGGIIGSINIFTNALLVPQIGIGLATILGLLGQIIISLVIDHWGLLGSEINKVNKLQISGIFTIILGIVTIELI</sequence>
<name>A0A0R1SB29_9LACO</name>
<keyword evidence="1" id="KW-0812">Transmembrane</keyword>
<dbReference type="AlphaFoldDB" id="A0A0R1SB29"/>
<proteinExistence type="predicted"/>
<keyword evidence="1" id="KW-1133">Transmembrane helix</keyword>
<evidence type="ECO:0000256" key="1">
    <source>
        <dbReference type="SAM" id="Phobius"/>
    </source>
</evidence>
<reference evidence="2 3" key="1">
    <citation type="journal article" date="2015" name="Genome Announc.">
        <title>Expanding the biotechnology potential of lactobacilli through comparative genomics of 213 strains and associated genera.</title>
        <authorList>
            <person name="Sun Z."/>
            <person name="Harris H.M."/>
            <person name="McCann A."/>
            <person name="Guo C."/>
            <person name="Argimon S."/>
            <person name="Zhang W."/>
            <person name="Yang X."/>
            <person name="Jeffery I.B."/>
            <person name="Cooney J.C."/>
            <person name="Kagawa T.F."/>
            <person name="Liu W."/>
            <person name="Song Y."/>
            <person name="Salvetti E."/>
            <person name="Wrobel A."/>
            <person name="Rasinkangas P."/>
            <person name="Parkhill J."/>
            <person name="Rea M.C."/>
            <person name="O'Sullivan O."/>
            <person name="Ritari J."/>
            <person name="Douillard F.P."/>
            <person name="Paul Ross R."/>
            <person name="Yang R."/>
            <person name="Briner A.E."/>
            <person name="Felis G.E."/>
            <person name="de Vos W.M."/>
            <person name="Barrangou R."/>
            <person name="Klaenhammer T.R."/>
            <person name="Caufield P.W."/>
            <person name="Cui Y."/>
            <person name="Zhang H."/>
            <person name="O'Toole P.W."/>
        </authorList>
    </citation>
    <scope>NUCLEOTIDE SEQUENCE [LARGE SCALE GENOMIC DNA]</scope>
    <source>
        <strain evidence="2 3">DSM 14857</strain>
    </source>
</reference>
<dbReference type="PATRIC" id="fig|1423815.3.peg.733"/>
<dbReference type="InterPro" id="IPR006750">
    <property type="entry name" value="YdcZ"/>
</dbReference>
<dbReference type="PANTHER" id="PTHR34821">
    <property type="entry name" value="INNER MEMBRANE PROTEIN YDCZ"/>
    <property type="match status" value="1"/>
</dbReference>
<evidence type="ECO:0000313" key="2">
    <source>
        <dbReference type="EMBL" id="KRL66263.1"/>
    </source>
</evidence>
<dbReference type="STRING" id="1423815.FC27_GL000724"/>
<feature type="transmembrane region" description="Helical" evidence="1">
    <location>
        <begin position="174"/>
        <end position="194"/>
    </location>
</feature>
<gene>
    <name evidence="2" type="ORF">FC27_GL000724</name>
</gene>
<dbReference type="PANTHER" id="PTHR34821:SF2">
    <property type="entry name" value="INNER MEMBRANE PROTEIN YDCZ"/>
    <property type="match status" value="1"/>
</dbReference>
<keyword evidence="3" id="KW-1185">Reference proteome</keyword>
<dbReference type="EMBL" id="AZFA01000017">
    <property type="protein sequence ID" value="KRL66263.1"/>
    <property type="molecule type" value="Genomic_DNA"/>
</dbReference>
<dbReference type="Proteomes" id="UP000051647">
    <property type="component" value="Unassembled WGS sequence"/>
</dbReference>
<organism evidence="2 3">
    <name type="scientific">Companilactobacillus versmoldensis DSM 14857 = KCTC 3814</name>
    <dbReference type="NCBI Taxonomy" id="1423815"/>
    <lineage>
        <taxon>Bacteria</taxon>
        <taxon>Bacillati</taxon>
        <taxon>Bacillota</taxon>
        <taxon>Bacilli</taxon>
        <taxon>Lactobacillales</taxon>
        <taxon>Lactobacillaceae</taxon>
        <taxon>Companilactobacillus</taxon>
    </lineage>
</organism>
<feature type="transmembrane region" description="Helical" evidence="1">
    <location>
        <begin position="12"/>
        <end position="33"/>
    </location>
</feature>
<evidence type="ECO:0008006" key="4">
    <source>
        <dbReference type="Google" id="ProtNLM"/>
    </source>
</evidence>
<protein>
    <recommendedName>
        <fullName evidence="4">Integral membrane protein</fullName>
    </recommendedName>
</protein>
<accession>A0A0R1SB29</accession>
<dbReference type="eggNOG" id="COG3238">
    <property type="taxonomic scope" value="Bacteria"/>
</dbReference>
<evidence type="ECO:0000313" key="3">
    <source>
        <dbReference type="Proteomes" id="UP000051647"/>
    </source>
</evidence>
<comment type="caution">
    <text evidence="2">The sequence shown here is derived from an EMBL/GenBank/DDBJ whole genome shotgun (WGS) entry which is preliminary data.</text>
</comment>
<keyword evidence="1" id="KW-0472">Membrane</keyword>
<feature type="transmembrane region" description="Helical" evidence="1">
    <location>
        <begin position="40"/>
        <end position="61"/>
    </location>
</feature>